<dbReference type="PANTHER" id="PTHR43175:SF3">
    <property type="entry name" value="CARBON DISULFIDE HYDROLASE"/>
    <property type="match status" value="1"/>
</dbReference>
<feature type="binding site" evidence="4">
    <location>
        <position position="60"/>
    </location>
    <ligand>
        <name>Zn(2+)</name>
        <dbReference type="ChEBI" id="CHEBI:29105"/>
    </ligand>
</feature>
<evidence type="ECO:0000313" key="6">
    <source>
        <dbReference type="Proteomes" id="UP000241462"/>
    </source>
</evidence>
<evidence type="ECO:0000313" key="5">
    <source>
        <dbReference type="EMBL" id="PSR74896.1"/>
    </source>
</evidence>
<evidence type="ECO:0000256" key="4">
    <source>
        <dbReference type="PIRSR" id="PIRSR601765-1"/>
    </source>
</evidence>
<evidence type="ECO:0000256" key="2">
    <source>
        <dbReference type="ARBA" id="ARBA00022723"/>
    </source>
</evidence>
<evidence type="ECO:0000256" key="3">
    <source>
        <dbReference type="ARBA" id="ARBA00022833"/>
    </source>
</evidence>
<evidence type="ECO:0000256" key="1">
    <source>
        <dbReference type="ARBA" id="ARBA00006217"/>
    </source>
</evidence>
<comment type="similarity">
    <text evidence="1">Belongs to the beta-class carbonic anhydrase family.</text>
</comment>
<name>A0A2T2ZSA3_9PEZI</name>
<dbReference type="Gene3D" id="3.40.1050.10">
    <property type="entry name" value="Carbonic anhydrase"/>
    <property type="match status" value="1"/>
</dbReference>
<protein>
    <submittedName>
        <fullName evidence="5">Carbonic anhydrase</fullName>
    </submittedName>
</protein>
<dbReference type="STRING" id="2025994.A0A2T2ZSA3"/>
<reference evidence="5 6" key="1">
    <citation type="journal article" date="2018" name="Mycol. Prog.">
        <title>Coniella lustricola, a new species from submerged detritus.</title>
        <authorList>
            <person name="Raudabaugh D.B."/>
            <person name="Iturriaga T."/>
            <person name="Carver A."/>
            <person name="Mondo S."/>
            <person name="Pangilinan J."/>
            <person name="Lipzen A."/>
            <person name="He G."/>
            <person name="Amirebrahimi M."/>
            <person name="Grigoriev I.V."/>
            <person name="Miller A.N."/>
        </authorList>
    </citation>
    <scope>NUCLEOTIDE SEQUENCE [LARGE SCALE GENOMIC DNA]</scope>
    <source>
        <strain evidence="5 6">B22-T-1</strain>
    </source>
</reference>
<dbReference type="AlphaFoldDB" id="A0A2T2ZSA3"/>
<sequence length="189" mass="20265">MSSSGTTTTEYTGQLPEWLADNTTFAATTFPTLPQPWHMVDQREPIQQSGKMTVVLTCLDPRCVPETFFGPSFNGAVIRNAGGRATDDAVRSLSVLRALAGLTTVAVVHHADCGVTHVTTQEITDATAPNTAPPATTNPYSLFTTEDYDSGRSVRHDVHTLQTAPALAGLHVYGFKLDTFTGKLEAVEV</sequence>
<proteinExistence type="inferred from homology"/>
<dbReference type="Proteomes" id="UP000241462">
    <property type="component" value="Unassembled WGS sequence"/>
</dbReference>
<keyword evidence="2 4" id="KW-0479">Metal-binding</keyword>
<feature type="binding site" evidence="4">
    <location>
        <position position="58"/>
    </location>
    <ligand>
        <name>Zn(2+)</name>
        <dbReference type="ChEBI" id="CHEBI:29105"/>
    </ligand>
</feature>
<dbReference type="InterPro" id="IPR001765">
    <property type="entry name" value="Carbonic_anhydrase"/>
</dbReference>
<dbReference type="PANTHER" id="PTHR43175">
    <property type="entry name" value="CARBONIC ANHYDRASE"/>
    <property type="match status" value="1"/>
</dbReference>
<dbReference type="SUPFAM" id="SSF53056">
    <property type="entry name" value="beta-carbonic anhydrase, cab"/>
    <property type="match status" value="1"/>
</dbReference>
<comment type="cofactor">
    <cofactor evidence="4">
        <name>Zn(2+)</name>
        <dbReference type="ChEBI" id="CHEBI:29105"/>
    </cofactor>
    <text evidence="4">Binds 1 zinc ion per subunit.</text>
</comment>
<feature type="binding site" evidence="4">
    <location>
        <position position="113"/>
    </location>
    <ligand>
        <name>Zn(2+)</name>
        <dbReference type="ChEBI" id="CHEBI:29105"/>
    </ligand>
</feature>
<feature type="binding site" evidence="4">
    <location>
        <position position="110"/>
    </location>
    <ligand>
        <name>Zn(2+)</name>
        <dbReference type="ChEBI" id="CHEBI:29105"/>
    </ligand>
</feature>
<accession>A0A2T2ZSA3</accession>
<dbReference type="EMBL" id="KZ678818">
    <property type="protein sequence ID" value="PSR74896.1"/>
    <property type="molecule type" value="Genomic_DNA"/>
</dbReference>
<dbReference type="GO" id="GO:0008270">
    <property type="term" value="F:zinc ion binding"/>
    <property type="evidence" value="ECO:0007669"/>
    <property type="project" value="InterPro"/>
</dbReference>
<dbReference type="SMART" id="SM00947">
    <property type="entry name" value="Pro_CA"/>
    <property type="match status" value="1"/>
</dbReference>
<dbReference type="OrthoDB" id="10248475at2759"/>
<keyword evidence="3 4" id="KW-0862">Zinc</keyword>
<dbReference type="InterPro" id="IPR036874">
    <property type="entry name" value="Carbonic_anhydrase_sf"/>
</dbReference>
<keyword evidence="6" id="KW-1185">Reference proteome</keyword>
<dbReference type="InParanoid" id="A0A2T2ZSA3"/>
<gene>
    <name evidence="5" type="ORF">BD289DRAFT_207406</name>
</gene>
<dbReference type="GO" id="GO:0004089">
    <property type="term" value="F:carbonate dehydratase activity"/>
    <property type="evidence" value="ECO:0007669"/>
    <property type="project" value="InterPro"/>
</dbReference>
<organism evidence="5 6">
    <name type="scientific">Coniella lustricola</name>
    <dbReference type="NCBI Taxonomy" id="2025994"/>
    <lineage>
        <taxon>Eukaryota</taxon>
        <taxon>Fungi</taxon>
        <taxon>Dikarya</taxon>
        <taxon>Ascomycota</taxon>
        <taxon>Pezizomycotina</taxon>
        <taxon>Sordariomycetes</taxon>
        <taxon>Sordariomycetidae</taxon>
        <taxon>Diaporthales</taxon>
        <taxon>Schizoparmaceae</taxon>
        <taxon>Coniella</taxon>
    </lineage>
</organism>